<dbReference type="SUPFAM" id="SSF54768">
    <property type="entry name" value="dsRNA-binding domain-like"/>
    <property type="match status" value="2"/>
</dbReference>
<dbReference type="EMBL" id="JADFTS010000008">
    <property type="protein sequence ID" value="KAF9593677.1"/>
    <property type="molecule type" value="Genomic_DNA"/>
</dbReference>
<keyword evidence="1" id="KW-0677">Repeat</keyword>
<sequence>MDVQYLYKSQLQNYAQKRGLSVPVYSCVREGSPHALRFKAMVTVDGQTFECPTFCRTVREAEHAAAKIALSSLSKDDGIQEASFMSLMAFIDDSGLYKNLLQELTRKEGFSLPVYTTTRFGESHVATFTSTVEVEGDIFHGVAAKTKKQAEIGAAKVAYFSLKERQMSRRHVSLSQSDDDAEDALECIYSSSNSASLTVDLQQKLNLQVPLQLVASPKDGSSSPTTVLEPDLYVTKQKTDLKLLCNRILVYPRKTDLKFRKDITVLPLPFSDDEWVAVRLDYPK</sequence>
<protein>
    <recommendedName>
        <fullName evidence="4">DRBM domain-containing protein</fullName>
    </recommendedName>
</protein>
<keyword evidence="6" id="KW-1185">Reference proteome</keyword>
<dbReference type="AlphaFoldDB" id="A0A835LIG0"/>
<feature type="domain" description="DRBM" evidence="4">
    <location>
        <begin position="96"/>
        <end position="164"/>
    </location>
</feature>
<dbReference type="Proteomes" id="UP000631114">
    <property type="component" value="Unassembled WGS sequence"/>
</dbReference>
<dbReference type="InterPro" id="IPR014720">
    <property type="entry name" value="dsRBD_dom"/>
</dbReference>
<evidence type="ECO:0000259" key="4">
    <source>
        <dbReference type="PROSITE" id="PS50137"/>
    </source>
</evidence>
<dbReference type="SMART" id="SM00358">
    <property type="entry name" value="DSRM"/>
    <property type="match status" value="2"/>
</dbReference>
<dbReference type="InterPro" id="IPR044450">
    <property type="entry name" value="AtDRB-like_DSRM_1"/>
</dbReference>
<proteinExistence type="predicted"/>
<dbReference type="GO" id="GO:0003725">
    <property type="term" value="F:double-stranded RNA binding"/>
    <property type="evidence" value="ECO:0007669"/>
    <property type="project" value="InterPro"/>
</dbReference>
<dbReference type="OrthoDB" id="5988181at2759"/>
<name>A0A835LIG0_9MAGN</name>
<comment type="caution">
    <text evidence="5">The sequence shown here is derived from an EMBL/GenBank/DDBJ whole genome shotgun (WGS) entry which is preliminary data.</text>
</comment>
<feature type="domain" description="DRBM" evidence="4">
    <location>
        <begin position="6"/>
        <end position="75"/>
    </location>
</feature>
<organism evidence="5 6">
    <name type="scientific">Coptis chinensis</name>
    <dbReference type="NCBI Taxonomy" id="261450"/>
    <lineage>
        <taxon>Eukaryota</taxon>
        <taxon>Viridiplantae</taxon>
        <taxon>Streptophyta</taxon>
        <taxon>Embryophyta</taxon>
        <taxon>Tracheophyta</taxon>
        <taxon>Spermatophyta</taxon>
        <taxon>Magnoliopsida</taxon>
        <taxon>Ranunculales</taxon>
        <taxon>Ranunculaceae</taxon>
        <taxon>Coptidoideae</taxon>
        <taxon>Coptis</taxon>
    </lineage>
</organism>
<dbReference type="Pfam" id="PF00035">
    <property type="entry name" value="dsrm"/>
    <property type="match status" value="2"/>
</dbReference>
<keyword evidence="2 3" id="KW-0694">RNA-binding</keyword>
<reference evidence="5 6" key="1">
    <citation type="submission" date="2020-10" db="EMBL/GenBank/DDBJ databases">
        <title>The Coptis chinensis genome and diversification of protoberbering-type alkaloids.</title>
        <authorList>
            <person name="Wang B."/>
            <person name="Shu S."/>
            <person name="Song C."/>
            <person name="Liu Y."/>
        </authorList>
    </citation>
    <scope>NUCLEOTIDE SEQUENCE [LARGE SCALE GENOMIC DNA]</scope>
    <source>
        <strain evidence="5">HL-2020</strain>
        <tissue evidence="5">Leaf</tissue>
    </source>
</reference>
<evidence type="ECO:0000256" key="1">
    <source>
        <dbReference type="ARBA" id="ARBA00022737"/>
    </source>
</evidence>
<dbReference type="PANTHER" id="PTHR46031">
    <property type="match status" value="1"/>
</dbReference>
<accession>A0A835LIG0</accession>
<dbReference type="PROSITE" id="PS50137">
    <property type="entry name" value="DS_RBD"/>
    <property type="match status" value="2"/>
</dbReference>
<dbReference type="Gene3D" id="3.30.160.20">
    <property type="match status" value="2"/>
</dbReference>
<evidence type="ECO:0000313" key="6">
    <source>
        <dbReference type="Proteomes" id="UP000631114"/>
    </source>
</evidence>
<evidence type="ECO:0000256" key="2">
    <source>
        <dbReference type="ARBA" id="ARBA00022884"/>
    </source>
</evidence>
<evidence type="ECO:0000256" key="3">
    <source>
        <dbReference type="PROSITE-ProRule" id="PRU00266"/>
    </source>
</evidence>
<gene>
    <name evidence="5" type="ORF">IFM89_024494</name>
</gene>
<dbReference type="CDD" id="cd19907">
    <property type="entry name" value="DSRM_AtDRB-like_rpt1"/>
    <property type="match status" value="1"/>
</dbReference>
<dbReference type="PANTHER" id="PTHR46031:SF16">
    <property type="entry name" value="DOUBLE-STRANDED RNA-BINDING PROTEIN 4"/>
    <property type="match status" value="1"/>
</dbReference>
<evidence type="ECO:0000313" key="5">
    <source>
        <dbReference type="EMBL" id="KAF9593677.1"/>
    </source>
</evidence>